<reference evidence="2 3" key="1">
    <citation type="submission" date="2015-09" db="EMBL/GenBank/DDBJ databases">
        <title>Genome announcement of multiple Pseudomonas syringae strains.</title>
        <authorList>
            <person name="Thakur S."/>
            <person name="Wang P.W."/>
            <person name="Gong Y."/>
            <person name="Weir B.S."/>
            <person name="Guttman D.S."/>
        </authorList>
    </citation>
    <scope>NUCLEOTIDE SEQUENCE [LARGE SCALE GENOMIC DNA]</scope>
    <source>
        <strain evidence="2 3">ICMP4303</strain>
    </source>
</reference>
<gene>
    <name evidence="2" type="ORF">ALO88_00011</name>
</gene>
<dbReference type="Proteomes" id="UP000050425">
    <property type="component" value="Unassembled WGS sequence"/>
</dbReference>
<dbReference type="InterPro" id="IPR004843">
    <property type="entry name" value="Calcineurin-like_PHP"/>
</dbReference>
<accession>A0A0P9JT63</accession>
<dbReference type="PATRIC" id="fig|251702.3.peg.24"/>
<dbReference type="InterPro" id="IPR029052">
    <property type="entry name" value="Metallo-depent_PP-like"/>
</dbReference>
<dbReference type="PANTHER" id="PTHR37844:SF2">
    <property type="entry name" value="SER_THR PROTEIN PHOSPHATASE SUPERFAMILY (AFU_ORTHOLOGUE AFUA_1G14840)"/>
    <property type="match status" value="1"/>
</dbReference>
<feature type="domain" description="Calcineurin-like phosphoesterase" evidence="1">
    <location>
        <begin position="90"/>
        <end position="298"/>
    </location>
</feature>
<evidence type="ECO:0000259" key="1">
    <source>
        <dbReference type="Pfam" id="PF00149"/>
    </source>
</evidence>
<sequence length="331" mass="36822">MLLSPLPLYIVADRGLSLSGGGLGEAQRLPTPIGRACASMCERVHSYGVQRCLRRAQYTAKPTIFSVPALIIWRMPAVSTNCAVRLRALMKILVLSDLHNEFSTFSPPDHEADLVVLAGDIDLKARGVVWANETFTCPVIYCCGNHELYRGHLDRTLAKMKAAAAPHVHVLENEVWIASNVRFLVGTGWTDFSATGDVVAASMICAREMNDFKMIRADAQYRRLRPADLIEKNQAAREFLDRELSTPFEGTTVVVNHHCPIAEAAGDEHEGHVSAAYFNRWHSLLEKADMWIFGHTHRSIDEMFGTCHLISNARGYPGEETGFDPHKIVEI</sequence>
<proteinExistence type="predicted"/>
<evidence type="ECO:0000313" key="2">
    <source>
        <dbReference type="EMBL" id="KPW52757.1"/>
    </source>
</evidence>
<dbReference type="SUPFAM" id="SSF56300">
    <property type="entry name" value="Metallo-dependent phosphatases"/>
    <property type="match status" value="1"/>
</dbReference>
<dbReference type="GO" id="GO:0016787">
    <property type="term" value="F:hydrolase activity"/>
    <property type="evidence" value="ECO:0007669"/>
    <property type="project" value="InterPro"/>
</dbReference>
<dbReference type="AlphaFoldDB" id="A0A0P9JT63"/>
<protein>
    <submittedName>
        <fullName evidence="2">Metallophosphoesterase</fullName>
    </submittedName>
</protein>
<dbReference type="PANTHER" id="PTHR37844">
    <property type="entry name" value="SER/THR PROTEIN PHOSPHATASE SUPERFAMILY (AFU_ORTHOLOGUE AFUA_1G14840)"/>
    <property type="match status" value="1"/>
</dbReference>
<dbReference type="Gene3D" id="3.60.21.10">
    <property type="match status" value="1"/>
</dbReference>
<name>A0A0P9JT63_9PSED</name>
<comment type="caution">
    <text evidence="2">The sequence shown here is derived from an EMBL/GenBank/DDBJ whole genome shotgun (WGS) entry which is preliminary data.</text>
</comment>
<dbReference type="EMBL" id="LJPT01000009">
    <property type="protein sequence ID" value="KPW52757.1"/>
    <property type="molecule type" value="Genomic_DNA"/>
</dbReference>
<evidence type="ECO:0000313" key="3">
    <source>
        <dbReference type="Proteomes" id="UP000050425"/>
    </source>
</evidence>
<organism evidence="2 3">
    <name type="scientific">Pseudomonas syringae pv. antirrhini</name>
    <dbReference type="NCBI Taxonomy" id="251702"/>
    <lineage>
        <taxon>Bacteria</taxon>
        <taxon>Pseudomonadati</taxon>
        <taxon>Pseudomonadota</taxon>
        <taxon>Gammaproteobacteria</taxon>
        <taxon>Pseudomonadales</taxon>
        <taxon>Pseudomonadaceae</taxon>
        <taxon>Pseudomonas</taxon>
    </lineage>
</organism>
<dbReference type="Pfam" id="PF00149">
    <property type="entry name" value="Metallophos"/>
    <property type="match status" value="1"/>
</dbReference>